<accession>A0A0A9E8H9</accession>
<evidence type="ECO:0000313" key="1">
    <source>
        <dbReference type="EMBL" id="JAD97049.1"/>
    </source>
</evidence>
<sequence length="47" mass="5401">MHSNIFFMKTICWYPKLLALMLMPVTSCSDQLLYAARYSSTVASTCY</sequence>
<dbReference type="AlphaFoldDB" id="A0A0A9E8H9"/>
<name>A0A0A9E8H9_ARUDO</name>
<organism evidence="1">
    <name type="scientific">Arundo donax</name>
    <name type="common">Giant reed</name>
    <name type="synonym">Donax arundinaceus</name>
    <dbReference type="NCBI Taxonomy" id="35708"/>
    <lineage>
        <taxon>Eukaryota</taxon>
        <taxon>Viridiplantae</taxon>
        <taxon>Streptophyta</taxon>
        <taxon>Embryophyta</taxon>
        <taxon>Tracheophyta</taxon>
        <taxon>Spermatophyta</taxon>
        <taxon>Magnoliopsida</taxon>
        <taxon>Liliopsida</taxon>
        <taxon>Poales</taxon>
        <taxon>Poaceae</taxon>
        <taxon>PACMAD clade</taxon>
        <taxon>Arundinoideae</taxon>
        <taxon>Arundineae</taxon>
        <taxon>Arundo</taxon>
    </lineage>
</organism>
<proteinExistence type="predicted"/>
<reference evidence="1" key="2">
    <citation type="journal article" date="2015" name="Data Brief">
        <title>Shoot transcriptome of the giant reed, Arundo donax.</title>
        <authorList>
            <person name="Barrero R.A."/>
            <person name="Guerrero F.D."/>
            <person name="Moolhuijzen P."/>
            <person name="Goolsby J.A."/>
            <person name="Tidwell J."/>
            <person name="Bellgard S.E."/>
            <person name="Bellgard M.I."/>
        </authorList>
    </citation>
    <scope>NUCLEOTIDE SEQUENCE</scope>
    <source>
        <tissue evidence="1">Shoot tissue taken approximately 20 cm above the soil surface</tissue>
    </source>
</reference>
<dbReference type="EMBL" id="GBRH01200846">
    <property type="protein sequence ID" value="JAD97049.1"/>
    <property type="molecule type" value="Transcribed_RNA"/>
</dbReference>
<reference evidence="1" key="1">
    <citation type="submission" date="2014-09" db="EMBL/GenBank/DDBJ databases">
        <authorList>
            <person name="Magalhaes I.L.F."/>
            <person name="Oliveira U."/>
            <person name="Santos F.R."/>
            <person name="Vidigal T.H.D.A."/>
            <person name="Brescovit A.D."/>
            <person name="Santos A.J."/>
        </authorList>
    </citation>
    <scope>NUCLEOTIDE SEQUENCE</scope>
    <source>
        <tissue evidence="1">Shoot tissue taken approximately 20 cm above the soil surface</tissue>
    </source>
</reference>
<protein>
    <submittedName>
        <fullName evidence="1">Uncharacterized protein</fullName>
    </submittedName>
</protein>